<accession>A0A455SML6</accession>
<proteinExistence type="predicted"/>
<evidence type="ECO:0000313" key="1">
    <source>
        <dbReference type="EMBL" id="BBH88162.1"/>
    </source>
</evidence>
<reference evidence="1" key="1">
    <citation type="submission" date="2018-12" db="EMBL/GenBank/DDBJ databases">
        <title>Novel natural products biosynthetic potential of the class Ktedonobacteria.</title>
        <authorList>
            <person name="Zheng Y."/>
            <person name="Saitou A."/>
            <person name="Wang C.M."/>
            <person name="Toyoda A."/>
            <person name="Minakuchi Y."/>
            <person name="Sekiguchi Y."/>
            <person name="Ueda K."/>
            <person name="Takano H."/>
            <person name="Sakai Y."/>
            <person name="Yokota A."/>
            <person name="Yabe S."/>
        </authorList>
    </citation>
    <scope>NUCLEOTIDE SEQUENCE</scope>
    <source>
        <strain evidence="1">COM3</strain>
    </source>
</reference>
<dbReference type="EMBL" id="AP019376">
    <property type="protein sequence ID" value="BBH88162.1"/>
    <property type="molecule type" value="Genomic_DNA"/>
</dbReference>
<dbReference type="AlphaFoldDB" id="A0A455SML6"/>
<gene>
    <name evidence="1" type="ORF">KTC_29130</name>
</gene>
<sequence>MCVPEQEGGSATVPEQSIATEILKRQSDDRPGIVAYGEQGSTSLVGEVPEGRLYSSIYNNE</sequence>
<name>A0A455SML6_9CHLR</name>
<protein>
    <submittedName>
        <fullName evidence="1">Uncharacterized protein</fullName>
    </submittedName>
</protein>
<organism evidence="1">
    <name type="scientific">Thermosporothrix sp. COM3</name>
    <dbReference type="NCBI Taxonomy" id="2490863"/>
    <lineage>
        <taxon>Bacteria</taxon>
        <taxon>Bacillati</taxon>
        <taxon>Chloroflexota</taxon>
        <taxon>Ktedonobacteria</taxon>
        <taxon>Ktedonobacterales</taxon>
        <taxon>Thermosporotrichaceae</taxon>
        <taxon>Thermosporothrix</taxon>
    </lineage>
</organism>